<dbReference type="SMART" id="SM00703">
    <property type="entry name" value="NRF"/>
    <property type="match status" value="1"/>
</dbReference>
<keyword evidence="1" id="KW-1133">Transmembrane helix</keyword>
<reference evidence="5" key="3">
    <citation type="submission" date="2025-05" db="UniProtKB">
        <authorList>
            <consortium name="EnsemblMetazoa"/>
        </authorList>
    </citation>
    <scope>IDENTIFICATION</scope>
    <source>
        <strain evidence="5">Foshan</strain>
    </source>
</reference>
<keyword evidence="1" id="KW-0472">Membrane</keyword>
<feature type="transmembrane region" description="Helical" evidence="1">
    <location>
        <begin position="791"/>
        <end position="811"/>
    </location>
</feature>
<keyword evidence="6" id="KW-1185">Reference proteome</keyword>
<evidence type="ECO:0000256" key="1">
    <source>
        <dbReference type="SAM" id="Phobius"/>
    </source>
</evidence>
<dbReference type="VEuPathDB" id="VectorBase:AALC636_021748"/>
<dbReference type="Pfam" id="PF01757">
    <property type="entry name" value="Acyl_transf_3"/>
    <property type="match status" value="1"/>
</dbReference>
<feature type="transmembrane region" description="Helical" evidence="1">
    <location>
        <begin position="406"/>
        <end position="426"/>
    </location>
</feature>
<reference evidence="6" key="1">
    <citation type="journal article" date="2015" name="Proc. Natl. Acad. Sci. U.S.A.">
        <title>Genome sequence of the Asian Tiger mosquito, Aedes albopictus, reveals insights into its biology, genetics, and evolution.</title>
        <authorList>
            <person name="Chen X.G."/>
            <person name="Jiang X."/>
            <person name="Gu J."/>
            <person name="Xu M."/>
            <person name="Wu Y."/>
            <person name="Deng Y."/>
            <person name="Zhang C."/>
            <person name="Bonizzoni M."/>
            <person name="Dermauw W."/>
            <person name="Vontas J."/>
            <person name="Armbruster P."/>
            <person name="Huang X."/>
            <person name="Yang Y."/>
            <person name="Zhang H."/>
            <person name="He W."/>
            <person name="Peng H."/>
            <person name="Liu Y."/>
            <person name="Wu K."/>
            <person name="Chen J."/>
            <person name="Lirakis M."/>
            <person name="Topalis P."/>
            <person name="Van Leeuwen T."/>
            <person name="Hall A.B."/>
            <person name="Jiang X."/>
            <person name="Thorpe C."/>
            <person name="Mueller R.L."/>
            <person name="Sun C."/>
            <person name="Waterhouse R.M."/>
            <person name="Yan G."/>
            <person name="Tu Z.J."/>
            <person name="Fang X."/>
            <person name="James A.A."/>
        </authorList>
    </citation>
    <scope>NUCLEOTIDE SEQUENCE [LARGE SCALE GENOMIC DNA]</scope>
    <source>
        <strain evidence="6">Foshan</strain>
    </source>
</reference>
<evidence type="ECO:0000313" key="5">
    <source>
        <dbReference type="EnsemblMetazoa" id="AALFPA23_025252.P37633"/>
    </source>
</evidence>
<proteinExistence type="predicted"/>
<keyword evidence="1" id="KW-0812">Transmembrane</keyword>
<keyword evidence="2" id="KW-0732">Signal</keyword>
<dbReference type="InterPro" id="IPR006621">
    <property type="entry name" value="Nose-resist-to-fluoxetine_N"/>
</dbReference>
<feature type="transmembrane region" description="Helical" evidence="1">
    <location>
        <begin position="535"/>
        <end position="554"/>
    </location>
</feature>
<feature type="transmembrane region" description="Helical" evidence="1">
    <location>
        <begin position="867"/>
        <end position="884"/>
    </location>
</feature>
<dbReference type="GO" id="GO:0016747">
    <property type="term" value="F:acyltransferase activity, transferring groups other than amino-acyl groups"/>
    <property type="evidence" value="ECO:0007669"/>
    <property type="project" value="InterPro"/>
</dbReference>
<dbReference type="VEuPathDB" id="VectorBase:AALFPA_053733"/>
<feature type="transmembrane region" description="Helical" evidence="1">
    <location>
        <begin position="761"/>
        <end position="779"/>
    </location>
</feature>
<feature type="transmembrane region" description="Helical" evidence="1">
    <location>
        <begin position="890"/>
        <end position="917"/>
    </location>
</feature>
<dbReference type="PANTHER" id="PTHR11161">
    <property type="entry name" value="O-ACYLTRANSFERASE"/>
    <property type="match status" value="1"/>
</dbReference>
<dbReference type="GeneID" id="109432807"/>
<name>A0A1W7R554_AEDAL</name>
<feature type="transmembrane region" description="Helical" evidence="1">
    <location>
        <begin position="618"/>
        <end position="643"/>
    </location>
</feature>
<reference evidence="4" key="2">
    <citation type="submission" date="2016-03" db="EMBL/GenBank/DDBJ databases">
        <title>RNAseq analyses of the sensorial organs of adult female Aedes albopictus.</title>
        <authorList>
            <person name="Fabrizio L."/>
            <person name="Ribeiro J.M."/>
            <person name="Arca B."/>
        </authorList>
    </citation>
    <scope>NUCLEOTIDE SEQUENCE</scope>
</reference>
<feature type="domain" description="Nose resistant-to-fluoxetine protein N-terminal" evidence="3">
    <location>
        <begin position="248"/>
        <end position="372"/>
    </location>
</feature>
<dbReference type="RefSeq" id="XP_062714666.1">
    <property type="nucleotide sequence ID" value="XM_062858682.1"/>
</dbReference>
<accession>A0A1W7R554</accession>
<dbReference type="PANTHER" id="PTHR11161:SF69">
    <property type="entry name" value="NOSE RESISTANT TO FLUOXETINE PROTEIN 6-LIKE PROTEIN"/>
    <property type="match status" value="1"/>
</dbReference>
<dbReference type="Proteomes" id="UP000069940">
    <property type="component" value="Unassembled WGS sequence"/>
</dbReference>
<feature type="transmembrane region" description="Helical" evidence="1">
    <location>
        <begin position="574"/>
        <end position="597"/>
    </location>
</feature>
<protein>
    <recommendedName>
        <fullName evidence="3">Nose resistant-to-fluoxetine protein N-terminal domain-containing protein</fullName>
    </recommendedName>
</protein>
<sequence>MPKLVLILLKTSLLISWCNLLYAQSNESYDGENQSASAITKNKYQPITRPNVSKGFAIVGSMHVISESKDLNQLHSNVGLPQPHAAAATAQSDRNLQDEVNTGAFVGPDKKVDEIKVYTPISNTRNSFSRELFPTTSIEIRNIQDNMKPPTDDDRSNAYNQVIVSAEEKPTDDNTGHADHIHQGSTKKYYKYIRKEVKNHTAENLPIAAHQVTGDQDMPAKHLNYFHLFMNLYDHHLWDITTIKHELSYDCAVDMGIYLSHLSVSQLWAMKVCDASGRYGGQSFFGNDFWLGSKSFCEEINRLYKNDNQTSFVEMTFFVATIKVKLADFVPDVKPMQLGQCLPKSCSIRDVYHILKDDPISKKMLDSNTCQTMNTTHLNSPTCNLLDVTNLRLVPGSYSLLNDKRFYLLSLTLIVLVTTVIFATYYENFIGGTIADTKNNSRSKLGNKVENEKLSGMEKLVEPDAKALELNHLNQNNNNDDGPEKEANAEQSTKIGKHLGLISEILLCFAAGSNSKTILSVETANKDSLTCIHGLRLYSLLWTIMVHTYLQLFAVGENRVARKITERSFSYQVVGNATFSVDTFFFISGVLIVVLYFRSSKNEPSNEKQTSNLFNSTACSNIVLSVLYRFIRLTPAYLFVIIFNELALKWTYGRSVFTPGIIDHITCNKYWWRNILYINNWYSFSEMCMIWSWYLANDMQFYVIAIILLTVSSRYMKTSAFILGLLMVCSWAMSIFLSIHFNYTYKVAEPFESFDVLYDKPWQRITPYIIGMLTGYILHFKKTPPKVPMSINLLFWACSLLILFVLVFGVWDGTLSVPLTALYVSLGHTAWGVALIWITLSCCWGYATPVNNILSYQAIFPLSRLSYCAYLLHPVVMMATSFQMEAPMHLQHVIVVTMFFGNAVLSFILAYFVSLVFEAPVVKLLKLAFRR</sequence>
<feature type="transmembrane region" description="Helical" evidence="1">
    <location>
        <begin position="823"/>
        <end position="847"/>
    </location>
</feature>
<dbReference type="AlphaFoldDB" id="A0A1W7R554"/>
<dbReference type="VEuPathDB" id="VectorBase:AALF027970"/>
<evidence type="ECO:0000256" key="2">
    <source>
        <dbReference type="SAM" id="SignalP"/>
    </source>
</evidence>
<feature type="transmembrane region" description="Helical" evidence="1">
    <location>
        <begin position="690"/>
        <end position="709"/>
    </location>
</feature>
<dbReference type="Pfam" id="PF20146">
    <property type="entry name" value="NRF"/>
    <property type="match status" value="1"/>
</dbReference>
<organism evidence="4">
    <name type="scientific">Aedes albopictus</name>
    <name type="common">Asian tiger mosquito</name>
    <name type="synonym">Stegomyia albopicta</name>
    <dbReference type="NCBI Taxonomy" id="7160"/>
    <lineage>
        <taxon>Eukaryota</taxon>
        <taxon>Metazoa</taxon>
        <taxon>Ecdysozoa</taxon>
        <taxon>Arthropoda</taxon>
        <taxon>Hexapoda</taxon>
        <taxon>Insecta</taxon>
        <taxon>Pterygota</taxon>
        <taxon>Neoptera</taxon>
        <taxon>Endopterygota</taxon>
        <taxon>Diptera</taxon>
        <taxon>Nematocera</taxon>
        <taxon>Culicoidea</taxon>
        <taxon>Culicidae</taxon>
        <taxon>Culicinae</taxon>
        <taxon>Aedini</taxon>
        <taxon>Aedes</taxon>
        <taxon>Stegomyia</taxon>
    </lineage>
</organism>
<evidence type="ECO:0000259" key="3">
    <source>
        <dbReference type="SMART" id="SM00703"/>
    </source>
</evidence>
<dbReference type="InterPro" id="IPR052728">
    <property type="entry name" value="O2_lipid_transport_reg"/>
</dbReference>
<feature type="chain" id="PRO_5010862466" description="Nose resistant-to-fluoxetine protein N-terminal domain-containing protein" evidence="2">
    <location>
        <begin position="24"/>
        <end position="931"/>
    </location>
</feature>
<dbReference type="EMBL" id="GEHC01001349">
    <property type="protein sequence ID" value="JAV46296.1"/>
    <property type="molecule type" value="Transcribed_RNA"/>
</dbReference>
<feature type="transmembrane region" description="Helical" evidence="1">
    <location>
        <begin position="721"/>
        <end position="741"/>
    </location>
</feature>
<evidence type="ECO:0000313" key="4">
    <source>
        <dbReference type="EMBL" id="JAV46296.1"/>
    </source>
</evidence>
<dbReference type="EnsemblMetazoa" id="AALFPA23_025252.R37633">
    <property type="protein sequence ID" value="AALFPA23_025252.P37633"/>
    <property type="gene ID" value="AALFPA23_025252"/>
</dbReference>
<dbReference type="InterPro" id="IPR002656">
    <property type="entry name" value="Acyl_transf_3_dom"/>
</dbReference>
<evidence type="ECO:0000313" key="6">
    <source>
        <dbReference type="Proteomes" id="UP000069940"/>
    </source>
</evidence>
<feature type="signal peptide" evidence="2">
    <location>
        <begin position="1"/>
        <end position="23"/>
    </location>
</feature>